<reference evidence="1 2" key="1">
    <citation type="submission" date="2020-08" db="EMBL/GenBank/DDBJ databases">
        <title>Sequencing the genomes of 1000 actinobacteria strains.</title>
        <authorList>
            <person name="Klenk H.-P."/>
        </authorList>
    </citation>
    <scope>NUCLEOTIDE SEQUENCE [LARGE SCALE GENOMIC DNA]</scope>
    <source>
        <strain evidence="1 2">DSM 44320</strain>
    </source>
</reference>
<evidence type="ECO:0000313" key="2">
    <source>
        <dbReference type="Proteomes" id="UP000579945"/>
    </source>
</evidence>
<keyword evidence="2" id="KW-1185">Reference proteome</keyword>
<dbReference type="GeneID" id="95389731"/>
<dbReference type="Proteomes" id="UP000579945">
    <property type="component" value="Unassembled WGS sequence"/>
</dbReference>
<evidence type="ECO:0000313" key="1">
    <source>
        <dbReference type="EMBL" id="MBB3727433.1"/>
    </source>
</evidence>
<proteinExistence type="predicted"/>
<dbReference type="EMBL" id="JACIBV010000001">
    <property type="protein sequence ID" value="MBB3727433.1"/>
    <property type="molecule type" value="Genomic_DNA"/>
</dbReference>
<protein>
    <submittedName>
        <fullName evidence="1">Uncharacterized protein</fullName>
    </submittedName>
</protein>
<name>A0A7W5YAU0_9ACTN</name>
<sequence>MQRRRDPGTHGDDDDIPHGIVRDEWTAMAAEDRLVLLFGGDREESPEERVEGA</sequence>
<gene>
    <name evidence="1" type="ORF">FHR33_003293</name>
</gene>
<dbReference type="AlphaFoldDB" id="A0A7W5YAU0"/>
<dbReference type="RefSeq" id="WP_183647982.1">
    <property type="nucleotide sequence ID" value="NZ_JACIBV010000001.1"/>
</dbReference>
<accession>A0A7W5YAU0</accession>
<comment type="caution">
    <text evidence="1">The sequence shown here is derived from an EMBL/GenBank/DDBJ whole genome shotgun (WGS) entry which is preliminary data.</text>
</comment>
<organism evidence="1 2">
    <name type="scientific">Nonomuraea dietziae</name>
    <dbReference type="NCBI Taxonomy" id="65515"/>
    <lineage>
        <taxon>Bacteria</taxon>
        <taxon>Bacillati</taxon>
        <taxon>Actinomycetota</taxon>
        <taxon>Actinomycetes</taxon>
        <taxon>Streptosporangiales</taxon>
        <taxon>Streptosporangiaceae</taxon>
        <taxon>Nonomuraea</taxon>
    </lineage>
</organism>